<dbReference type="SMART" id="SM00342">
    <property type="entry name" value="HTH_ARAC"/>
    <property type="match status" value="1"/>
</dbReference>
<dbReference type="PROSITE" id="PS00041">
    <property type="entry name" value="HTH_ARAC_FAMILY_1"/>
    <property type="match status" value="1"/>
</dbReference>
<keyword evidence="12" id="KW-1185">Reference proteome</keyword>
<proteinExistence type="predicted"/>
<dbReference type="InterPro" id="IPR051552">
    <property type="entry name" value="HptR"/>
</dbReference>
<dbReference type="InterPro" id="IPR009057">
    <property type="entry name" value="Homeodomain-like_sf"/>
</dbReference>
<dbReference type="InterPro" id="IPR020449">
    <property type="entry name" value="Tscrpt_reg_AraC-type_HTH"/>
</dbReference>
<dbReference type="Pfam" id="PF00072">
    <property type="entry name" value="Response_reg"/>
    <property type="match status" value="1"/>
</dbReference>
<dbReference type="PROSITE" id="PS50110">
    <property type="entry name" value="RESPONSE_REGULATORY"/>
    <property type="match status" value="1"/>
</dbReference>
<keyword evidence="3 8" id="KW-0597">Phosphoprotein</keyword>
<dbReference type="GO" id="GO:0005737">
    <property type="term" value="C:cytoplasm"/>
    <property type="evidence" value="ECO:0007669"/>
    <property type="project" value="UniProtKB-SubCell"/>
</dbReference>
<dbReference type="InterPro" id="IPR018062">
    <property type="entry name" value="HTH_AraC-typ_CS"/>
</dbReference>
<evidence type="ECO:0000256" key="1">
    <source>
        <dbReference type="ARBA" id="ARBA00004496"/>
    </source>
</evidence>
<dbReference type="EMBL" id="QRDZ01000037">
    <property type="protein sequence ID" value="RED57065.1"/>
    <property type="molecule type" value="Genomic_DNA"/>
</dbReference>
<evidence type="ECO:0000256" key="7">
    <source>
        <dbReference type="ARBA" id="ARBA00023163"/>
    </source>
</evidence>
<dbReference type="Pfam" id="PF12833">
    <property type="entry name" value="HTH_18"/>
    <property type="match status" value="1"/>
</dbReference>
<comment type="subcellular location">
    <subcellularLocation>
        <location evidence="1">Cytoplasm</location>
    </subcellularLocation>
</comment>
<dbReference type="AlphaFoldDB" id="A0A3D9I601"/>
<dbReference type="OrthoDB" id="159632at2"/>
<dbReference type="Gene3D" id="3.40.50.2300">
    <property type="match status" value="1"/>
</dbReference>
<organism evidence="11 12">
    <name type="scientific">Cohnella phaseoli</name>
    <dbReference type="NCBI Taxonomy" id="456490"/>
    <lineage>
        <taxon>Bacteria</taxon>
        <taxon>Bacillati</taxon>
        <taxon>Bacillota</taxon>
        <taxon>Bacilli</taxon>
        <taxon>Bacillales</taxon>
        <taxon>Paenibacillaceae</taxon>
        <taxon>Cohnella</taxon>
    </lineage>
</organism>
<keyword evidence="2" id="KW-0963">Cytoplasm</keyword>
<dbReference type="Proteomes" id="UP000256977">
    <property type="component" value="Unassembled WGS sequence"/>
</dbReference>
<accession>A0A3D9I601</accession>
<feature type="modified residue" description="4-aspartylphosphate" evidence="8">
    <location>
        <position position="55"/>
    </location>
</feature>
<dbReference type="PANTHER" id="PTHR42713">
    <property type="entry name" value="HISTIDINE KINASE-RELATED"/>
    <property type="match status" value="1"/>
</dbReference>
<dbReference type="PROSITE" id="PS01124">
    <property type="entry name" value="HTH_ARAC_FAMILY_2"/>
    <property type="match status" value="1"/>
</dbReference>
<sequence length="344" mass="39164">MLSVMLVDDEPLIRRGLKKLIDWQLHGFRIVGEADNGEEALELVAREETDIVVTDLKMPAMNGLELSEALKARFPTLKVIVLTGYDDFPYVQQSIRNGVADYLLKPVNADALVRSLLQLRKQLEEERYRYPFDIEASLLDAVKAADAEAAAAAVHALFDELHKYKVPQEIVLRICDTVRLSLDRLLDQESSSLKDILRKNNLEKDEGRLPNAREELRADLLHIVSCLCDHRQGYANKRTIQAVIDDIERNFQQDITLGDLAAKFYLNASYLSQLFKSETGETFSNYVIKLRIEKAKRLLGDPNMKIQDISELVGYGDPKYFGQLFKRMTGMLPSEYRAGLTRSK</sequence>
<evidence type="ECO:0000313" key="12">
    <source>
        <dbReference type="Proteomes" id="UP000256977"/>
    </source>
</evidence>
<feature type="domain" description="HTH araC/xylS-type" evidence="9">
    <location>
        <begin position="241"/>
        <end position="339"/>
    </location>
</feature>
<evidence type="ECO:0000256" key="2">
    <source>
        <dbReference type="ARBA" id="ARBA00022490"/>
    </source>
</evidence>
<gene>
    <name evidence="11" type="ORF">DFP98_13757</name>
</gene>
<keyword evidence="4" id="KW-0902">Two-component regulatory system</keyword>
<evidence type="ECO:0000256" key="3">
    <source>
        <dbReference type="ARBA" id="ARBA00022553"/>
    </source>
</evidence>
<dbReference type="GO" id="GO:0043565">
    <property type="term" value="F:sequence-specific DNA binding"/>
    <property type="evidence" value="ECO:0007669"/>
    <property type="project" value="InterPro"/>
</dbReference>
<dbReference type="InterPro" id="IPR018060">
    <property type="entry name" value="HTH_AraC"/>
</dbReference>
<dbReference type="GO" id="GO:0000160">
    <property type="term" value="P:phosphorelay signal transduction system"/>
    <property type="evidence" value="ECO:0007669"/>
    <property type="project" value="UniProtKB-KW"/>
</dbReference>
<protein>
    <submittedName>
        <fullName evidence="11">Two-component system response regulator YesN</fullName>
    </submittedName>
</protein>
<evidence type="ECO:0000256" key="6">
    <source>
        <dbReference type="ARBA" id="ARBA00023125"/>
    </source>
</evidence>
<dbReference type="GO" id="GO:0003700">
    <property type="term" value="F:DNA-binding transcription factor activity"/>
    <property type="evidence" value="ECO:0007669"/>
    <property type="project" value="InterPro"/>
</dbReference>
<feature type="domain" description="Response regulatory" evidence="10">
    <location>
        <begin position="3"/>
        <end position="120"/>
    </location>
</feature>
<dbReference type="InterPro" id="IPR011006">
    <property type="entry name" value="CheY-like_superfamily"/>
</dbReference>
<dbReference type="SUPFAM" id="SSF52172">
    <property type="entry name" value="CheY-like"/>
    <property type="match status" value="1"/>
</dbReference>
<dbReference type="PRINTS" id="PR00032">
    <property type="entry name" value="HTHARAC"/>
</dbReference>
<name>A0A3D9I601_9BACL</name>
<keyword evidence="6" id="KW-0238">DNA-binding</keyword>
<dbReference type="Gene3D" id="1.10.10.60">
    <property type="entry name" value="Homeodomain-like"/>
    <property type="match status" value="2"/>
</dbReference>
<keyword evidence="5" id="KW-0805">Transcription regulation</keyword>
<evidence type="ECO:0000259" key="10">
    <source>
        <dbReference type="PROSITE" id="PS50110"/>
    </source>
</evidence>
<evidence type="ECO:0000313" key="11">
    <source>
        <dbReference type="EMBL" id="RED57065.1"/>
    </source>
</evidence>
<dbReference type="RefSeq" id="WP_116064790.1">
    <property type="nucleotide sequence ID" value="NZ_QRDZ01000037.1"/>
</dbReference>
<dbReference type="CDD" id="cd17536">
    <property type="entry name" value="REC_YesN-like"/>
    <property type="match status" value="1"/>
</dbReference>
<dbReference type="InterPro" id="IPR001789">
    <property type="entry name" value="Sig_transdc_resp-reg_receiver"/>
</dbReference>
<comment type="caution">
    <text evidence="11">The sequence shown here is derived from an EMBL/GenBank/DDBJ whole genome shotgun (WGS) entry which is preliminary data.</text>
</comment>
<evidence type="ECO:0000256" key="4">
    <source>
        <dbReference type="ARBA" id="ARBA00023012"/>
    </source>
</evidence>
<evidence type="ECO:0000256" key="5">
    <source>
        <dbReference type="ARBA" id="ARBA00023015"/>
    </source>
</evidence>
<evidence type="ECO:0000259" key="9">
    <source>
        <dbReference type="PROSITE" id="PS01124"/>
    </source>
</evidence>
<dbReference type="PANTHER" id="PTHR42713:SF3">
    <property type="entry name" value="TRANSCRIPTIONAL REGULATORY PROTEIN HPTR"/>
    <property type="match status" value="1"/>
</dbReference>
<dbReference type="SMART" id="SM00448">
    <property type="entry name" value="REC"/>
    <property type="match status" value="1"/>
</dbReference>
<evidence type="ECO:0000256" key="8">
    <source>
        <dbReference type="PROSITE-ProRule" id="PRU00169"/>
    </source>
</evidence>
<dbReference type="SUPFAM" id="SSF46689">
    <property type="entry name" value="Homeodomain-like"/>
    <property type="match status" value="2"/>
</dbReference>
<reference evidence="11 12" key="1">
    <citation type="submission" date="2018-07" db="EMBL/GenBank/DDBJ databases">
        <title>Genomic Encyclopedia of Type Strains, Phase III (KMG-III): the genomes of soil and plant-associated and newly described type strains.</title>
        <authorList>
            <person name="Whitman W."/>
        </authorList>
    </citation>
    <scope>NUCLEOTIDE SEQUENCE [LARGE SCALE GENOMIC DNA]</scope>
    <source>
        <strain evidence="11 12">CECT 7287</strain>
    </source>
</reference>
<keyword evidence="7" id="KW-0804">Transcription</keyword>